<keyword evidence="1" id="KW-0472">Membrane</keyword>
<organism evidence="2 3">
    <name type="scientific">Candidatus Ruania gallistercoris</name>
    <dbReference type="NCBI Taxonomy" id="2838746"/>
    <lineage>
        <taxon>Bacteria</taxon>
        <taxon>Bacillati</taxon>
        <taxon>Actinomycetota</taxon>
        <taxon>Actinomycetes</taxon>
        <taxon>Micrococcales</taxon>
        <taxon>Ruaniaceae</taxon>
        <taxon>Ruania</taxon>
    </lineage>
</organism>
<protein>
    <submittedName>
        <fullName evidence="2">Uncharacterized protein</fullName>
    </submittedName>
</protein>
<reference evidence="2" key="2">
    <citation type="submission" date="2021-04" db="EMBL/GenBank/DDBJ databases">
        <authorList>
            <person name="Gilroy R."/>
        </authorList>
    </citation>
    <scope>NUCLEOTIDE SEQUENCE</scope>
    <source>
        <strain evidence="2">ChiGjej4B4-7305</strain>
    </source>
</reference>
<evidence type="ECO:0000313" key="2">
    <source>
        <dbReference type="EMBL" id="HIZ35346.1"/>
    </source>
</evidence>
<keyword evidence="1" id="KW-1133">Transmembrane helix</keyword>
<keyword evidence="1" id="KW-0812">Transmembrane</keyword>
<evidence type="ECO:0000256" key="1">
    <source>
        <dbReference type="SAM" id="Phobius"/>
    </source>
</evidence>
<accession>A0A9D2J3K2</accession>
<reference evidence="2" key="1">
    <citation type="journal article" date="2021" name="PeerJ">
        <title>Extensive microbial diversity within the chicken gut microbiome revealed by metagenomics and culture.</title>
        <authorList>
            <person name="Gilroy R."/>
            <person name="Ravi A."/>
            <person name="Getino M."/>
            <person name="Pursley I."/>
            <person name="Horton D.L."/>
            <person name="Alikhan N.F."/>
            <person name="Baker D."/>
            <person name="Gharbi K."/>
            <person name="Hall N."/>
            <person name="Watson M."/>
            <person name="Adriaenssens E.M."/>
            <person name="Foster-Nyarko E."/>
            <person name="Jarju S."/>
            <person name="Secka A."/>
            <person name="Antonio M."/>
            <person name="Oren A."/>
            <person name="Chaudhuri R.R."/>
            <person name="La Ragione R."/>
            <person name="Hildebrand F."/>
            <person name="Pallen M.J."/>
        </authorList>
    </citation>
    <scope>NUCLEOTIDE SEQUENCE</scope>
    <source>
        <strain evidence="2">ChiGjej4B4-7305</strain>
    </source>
</reference>
<evidence type="ECO:0000313" key="3">
    <source>
        <dbReference type="Proteomes" id="UP000824037"/>
    </source>
</evidence>
<comment type="caution">
    <text evidence="2">The sequence shown here is derived from an EMBL/GenBank/DDBJ whole genome shotgun (WGS) entry which is preliminary data.</text>
</comment>
<proteinExistence type="predicted"/>
<gene>
    <name evidence="2" type="ORF">H9815_06175</name>
</gene>
<dbReference type="Proteomes" id="UP000824037">
    <property type="component" value="Unassembled WGS sequence"/>
</dbReference>
<sequence length="281" mass="29086">MATNWVATATFTDLVAIDPDSVTYEGTGDINCTVLSDQEITCTGDTLAVDERAVARFDVIPSGPGTGSWEASVTADQVDPRLGDNAVSGPFEVYPVDDPDPAGSGDWGTTGSDLMAPGTSKYYDVAFTCLSAGGCDYGPGMTITDQAATGTSFNPGSNYVYVNGETNVGECEVTSTDINCAVTESGHADQGDTLSSLNIGYVVSEDAPADTQVFAQTISFPTGWTGNDPSNDVYPISTPTEVPGPMVSWQIGAGLGGLVLLLGGGALLWRRRQQQPQPVAA</sequence>
<dbReference type="AlphaFoldDB" id="A0A9D2J3K2"/>
<feature type="transmembrane region" description="Helical" evidence="1">
    <location>
        <begin position="247"/>
        <end position="269"/>
    </location>
</feature>
<dbReference type="EMBL" id="DXBY01000103">
    <property type="protein sequence ID" value="HIZ35346.1"/>
    <property type="molecule type" value="Genomic_DNA"/>
</dbReference>
<name>A0A9D2J3K2_9MICO</name>